<evidence type="ECO:0000256" key="6">
    <source>
        <dbReference type="ARBA" id="ARBA00022989"/>
    </source>
</evidence>
<dbReference type="STRING" id="574375.AZF08_18995"/>
<comment type="subcellular location">
    <subcellularLocation>
        <location evidence="1 8">Cell membrane</location>
        <topology evidence="1 8">Multi-pass membrane protein</topology>
    </subcellularLocation>
</comment>
<evidence type="ECO:0000256" key="7">
    <source>
        <dbReference type="ARBA" id="ARBA00023136"/>
    </source>
</evidence>
<comment type="caution">
    <text evidence="10">The sequence shown here is derived from an EMBL/GenBank/DDBJ whole genome shotgun (WGS) entry which is preliminary data.</text>
</comment>
<organism evidence="10 11">
    <name type="scientific">Bacillus gaemokensis</name>
    <dbReference type="NCBI Taxonomy" id="574375"/>
    <lineage>
        <taxon>Bacteria</taxon>
        <taxon>Bacillati</taxon>
        <taxon>Bacillota</taxon>
        <taxon>Bacilli</taxon>
        <taxon>Bacillales</taxon>
        <taxon>Bacillaceae</taxon>
        <taxon>Bacillus</taxon>
        <taxon>Bacillus cereus group</taxon>
    </lineage>
</organism>
<evidence type="ECO:0000256" key="4">
    <source>
        <dbReference type="ARBA" id="ARBA00022475"/>
    </source>
</evidence>
<keyword evidence="3 8" id="KW-0813">Transport</keyword>
<name>A0A073KDE8_9BACI</name>
<evidence type="ECO:0000313" key="10">
    <source>
        <dbReference type="EMBL" id="KEK24442.1"/>
    </source>
</evidence>
<dbReference type="EMBL" id="JOTM01000007">
    <property type="protein sequence ID" value="KEK24442.1"/>
    <property type="molecule type" value="Genomic_DNA"/>
</dbReference>
<comment type="similarity">
    <text evidence="2">Belongs to the binding-protein-dependent transport system permease family. CysTW subfamily.</text>
</comment>
<gene>
    <name evidence="10" type="ORF">BAGA_27280</name>
</gene>
<accession>A0A073KDE8</accession>
<feature type="domain" description="ABC transmembrane type-1" evidence="9">
    <location>
        <begin position="16"/>
        <end position="210"/>
    </location>
</feature>
<evidence type="ECO:0000259" key="9">
    <source>
        <dbReference type="PROSITE" id="PS50928"/>
    </source>
</evidence>
<dbReference type="GO" id="GO:0048473">
    <property type="term" value="P:D-methionine transmembrane transport"/>
    <property type="evidence" value="ECO:0007669"/>
    <property type="project" value="TreeGrafter"/>
</dbReference>
<dbReference type="InterPro" id="IPR035906">
    <property type="entry name" value="MetI-like_sf"/>
</dbReference>
<keyword evidence="6 8" id="KW-1133">Transmembrane helix</keyword>
<feature type="transmembrane region" description="Helical" evidence="8">
    <location>
        <begin position="145"/>
        <end position="170"/>
    </location>
</feature>
<protein>
    <submittedName>
        <fullName evidence="10">ABC transporter permease</fullName>
    </submittedName>
</protein>
<keyword evidence="11" id="KW-1185">Reference proteome</keyword>
<keyword evidence="5 8" id="KW-0812">Transmembrane</keyword>
<dbReference type="Gene3D" id="1.10.3720.10">
    <property type="entry name" value="MetI-like"/>
    <property type="match status" value="1"/>
</dbReference>
<evidence type="ECO:0000256" key="3">
    <source>
        <dbReference type="ARBA" id="ARBA00022448"/>
    </source>
</evidence>
<dbReference type="eggNOG" id="COG2011">
    <property type="taxonomic scope" value="Bacteria"/>
</dbReference>
<dbReference type="GO" id="GO:0005886">
    <property type="term" value="C:plasma membrane"/>
    <property type="evidence" value="ECO:0007669"/>
    <property type="project" value="UniProtKB-SubCell"/>
</dbReference>
<dbReference type="PROSITE" id="PS50928">
    <property type="entry name" value="ABC_TM1"/>
    <property type="match status" value="1"/>
</dbReference>
<evidence type="ECO:0000256" key="5">
    <source>
        <dbReference type="ARBA" id="ARBA00022692"/>
    </source>
</evidence>
<evidence type="ECO:0000256" key="1">
    <source>
        <dbReference type="ARBA" id="ARBA00004651"/>
    </source>
</evidence>
<keyword evidence="7 8" id="KW-0472">Membrane</keyword>
<keyword evidence="4" id="KW-1003">Cell membrane</keyword>
<dbReference type="OrthoDB" id="9793490at2"/>
<dbReference type="PANTHER" id="PTHR30450:SF14">
    <property type="entry name" value="TRANSPORTER, PERMEASE PROTEIN, PUTATIVE-RELATED"/>
    <property type="match status" value="1"/>
</dbReference>
<dbReference type="CDD" id="cd06261">
    <property type="entry name" value="TM_PBP2"/>
    <property type="match status" value="1"/>
</dbReference>
<dbReference type="RefSeq" id="WP_033674525.1">
    <property type="nucleotide sequence ID" value="NZ_JOTM01000007.1"/>
</dbReference>
<dbReference type="PANTHER" id="PTHR30450">
    <property type="entry name" value="ABC TRANSPORTER PERMEASE"/>
    <property type="match status" value="1"/>
</dbReference>
<proteinExistence type="inferred from homology"/>
<dbReference type="Proteomes" id="UP000027778">
    <property type="component" value="Unassembled WGS sequence"/>
</dbReference>
<feature type="transmembrane region" description="Helical" evidence="8">
    <location>
        <begin position="20"/>
        <end position="42"/>
    </location>
</feature>
<dbReference type="SUPFAM" id="SSF161098">
    <property type="entry name" value="MetI-like"/>
    <property type="match status" value="1"/>
</dbReference>
<feature type="transmembrane region" description="Helical" evidence="8">
    <location>
        <begin position="54"/>
        <end position="78"/>
    </location>
</feature>
<dbReference type="InterPro" id="IPR000515">
    <property type="entry name" value="MetI-like"/>
</dbReference>
<evidence type="ECO:0000256" key="8">
    <source>
        <dbReference type="RuleBase" id="RU363032"/>
    </source>
</evidence>
<feature type="transmembrane region" description="Helical" evidence="8">
    <location>
        <begin position="84"/>
        <end position="108"/>
    </location>
</feature>
<dbReference type="Pfam" id="PF00528">
    <property type="entry name" value="BPD_transp_1"/>
    <property type="match status" value="1"/>
</dbReference>
<evidence type="ECO:0000256" key="2">
    <source>
        <dbReference type="ARBA" id="ARBA00007069"/>
    </source>
</evidence>
<dbReference type="AlphaFoldDB" id="A0A073KDE8"/>
<dbReference type="FunFam" id="1.10.3720.10:FF:000002">
    <property type="entry name" value="D-methionine ABC transporter permease MetI"/>
    <property type="match status" value="1"/>
</dbReference>
<evidence type="ECO:0000313" key="11">
    <source>
        <dbReference type="Proteomes" id="UP000027778"/>
    </source>
</evidence>
<reference evidence="10 11" key="1">
    <citation type="submission" date="2014-06" db="EMBL/GenBank/DDBJ databases">
        <title>Draft genome sequence of Bacillus gaemokensis JCM 15801 (MCCC 1A00707).</title>
        <authorList>
            <person name="Lai Q."/>
            <person name="Liu Y."/>
            <person name="Shao Z."/>
        </authorList>
    </citation>
    <scope>NUCLEOTIDE SEQUENCE [LARGE SCALE GENOMIC DNA]</scope>
    <source>
        <strain evidence="10 11">JCM 15801</strain>
    </source>
</reference>
<sequence length="221" mass="23839">MRVDWSVFWPRILDATGDTLLMVIVTLIFAIILGIPLGLLLYVTRKGNFLENKLVFSILNIIINTIRPVPFIIFLVALSPLTRTIIGTTIGTAAAIFPMTLVASIGIARMVETNLVSVPKGVIEAAQAMGASPLRIVFEILVPEALAPLILGVTFMTVGLIEFSAVAGLVGGGGLGDLAMTYGYQRFDTSVMFVTVVLLIILVQIAQNLGNYFAKVFLRRS</sequence>
<dbReference type="InterPro" id="IPR051322">
    <property type="entry name" value="AA_ABC_Transporter_Permease"/>
</dbReference>
<feature type="transmembrane region" description="Helical" evidence="8">
    <location>
        <begin position="190"/>
        <end position="214"/>
    </location>
</feature>